<evidence type="ECO:0000313" key="3">
    <source>
        <dbReference type="Proteomes" id="UP001365128"/>
    </source>
</evidence>
<dbReference type="Gene3D" id="2.60.120.920">
    <property type="match status" value="1"/>
</dbReference>
<dbReference type="InterPro" id="IPR013320">
    <property type="entry name" value="ConA-like_dom_sf"/>
</dbReference>
<name>A0ABR1MS82_9PEZI</name>
<proteinExistence type="predicted"/>
<dbReference type="InterPro" id="IPR043136">
    <property type="entry name" value="B30.2/SPRY_sf"/>
</dbReference>
<dbReference type="InterPro" id="IPR001870">
    <property type="entry name" value="B30.2/SPRY"/>
</dbReference>
<dbReference type="CDD" id="cd12885">
    <property type="entry name" value="SPRY_RanBP_like"/>
    <property type="match status" value="1"/>
</dbReference>
<dbReference type="InterPro" id="IPR044736">
    <property type="entry name" value="Gid1/RanBPM/SPLA_SPRY"/>
</dbReference>
<organism evidence="2 3">
    <name type="scientific">Phyllosticta citricarpa</name>
    <dbReference type="NCBI Taxonomy" id="55181"/>
    <lineage>
        <taxon>Eukaryota</taxon>
        <taxon>Fungi</taxon>
        <taxon>Dikarya</taxon>
        <taxon>Ascomycota</taxon>
        <taxon>Pezizomycotina</taxon>
        <taxon>Dothideomycetes</taxon>
        <taxon>Dothideomycetes incertae sedis</taxon>
        <taxon>Botryosphaeriales</taxon>
        <taxon>Phyllostictaceae</taxon>
        <taxon>Phyllosticta</taxon>
    </lineage>
</organism>
<gene>
    <name evidence="2" type="ORF">IWX46DRAFT_225412</name>
</gene>
<dbReference type="InterPro" id="IPR003877">
    <property type="entry name" value="SPRY_dom"/>
</dbReference>
<keyword evidence="3" id="KW-1185">Reference proteome</keyword>
<dbReference type="SUPFAM" id="SSF49899">
    <property type="entry name" value="Concanavalin A-like lectins/glucanases"/>
    <property type="match status" value="1"/>
</dbReference>
<dbReference type="Pfam" id="PF00622">
    <property type="entry name" value="SPRY"/>
    <property type="match status" value="1"/>
</dbReference>
<dbReference type="EMBL" id="JBBPDW010000003">
    <property type="protein sequence ID" value="KAK7554689.1"/>
    <property type="molecule type" value="Genomic_DNA"/>
</dbReference>
<protein>
    <submittedName>
        <fullName evidence="2">Concanavalin A-like lectin/glucanase domain-containing protein</fullName>
    </submittedName>
</protein>
<dbReference type="PANTHER" id="PTHR12864">
    <property type="entry name" value="RAN BINDING PROTEIN 9-RELATED"/>
    <property type="match status" value="1"/>
</dbReference>
<dbReference type="SMART" id="SM00449">
    <property type="entry name" value="SPRY"/>
    <property type="match status" value="1"/>
</dbReference>
<dbReference type="Proteomes" id="UP001365128">
    <property type="component" value="Unassembled WGS sequence"/>
</dbReference>
<sequence>MSAALTDHPLPAGISRYYYEVLIEDGNHPMKSQTSLASIVIGFCSRFTSQESREVSLDSKIFSQWSYHCDGRIYQLGSKSYHFEREEEFGHGDVVGAGIDFRERTVFFTKNGKRLEHDFHGQQVKGRLFPVIAMKHIKVRVNFGSRPFKYDWSP</sequence>
<dbReference type="InterPro" id="IPR050618">
    <property type="entry name" value="Ubq-SigPath_Reg"/>
</dbReference>
<evidence type="ECO:0000313" key="2">
    <source>
        <dbReference type="EMBL" id="KAK7554689.1"/>
    </source>
</evidence>
<comment type="caution">
    <text evidence="2">The sequence shown here is derived from an EMBL/GenBank/DDBJ whole genome shotgun (WGS) entry which is preliminary data.</text>
</comment>
<dbReference type="PROSITE" id="PS50188">
    <property type="entry name" value="B302_SPRY"/>
    <property type="match status" value="1"/>
</dbReference>
<feature type="domain" description="B30.2/SPRY" evidence="1">
    <location>
        <begin position="1"/>
        <end position="148"/>
    </location>
</feature>
<accession>A0ABR1MS82</accession>
<reference evidence="2 3" key="1">
    <citation type="submission" date="2024-04" db="EMBL/GenBank/DDBJ databases">
        <title>Phyllosticta paracitricarpa is synonymous to the EU quarantine fungus P. citricarpa based on phylogenomic analyses.</title>
        <authorList>
            <consortium name="Lawrence Berkeley National Laboratory"/>
            <person name="Van Ingen-Buijs V.A."/>
            <person name="Van Westerhoven A.C."/>
            <person name="Haridas S."/>
            <person name="Skiadas P."/>
            <person name="Martin F."/>
            <person name="Groenewald J.Z."/>
            <person name="Crous P.W."/>
            <person name="Seidl M.F."/>
        </authorList>
    </citation>
    <scope>NUCLEOTIDE SEQUENCE [LARGE SCALE GENOMIC DNA]</scope>
    <source>
        <strain evidence="2 3">CBS 122670</strain>
    </source>
</reference>
<evidence type="ECO:0000259" key="1">
    <source>
        <dbReference type="PROSITE" id="PS50188"/>
    </source>
</evidence>